<dbReference type="Gene3D" id="2.70.150.10">
    <property type="entry name" value="Calcium-transporting ATPase, cytoplasmic transduction domain A"/>
    <property type="match status" value="1"/>
</dbReference>
<protein>
    <recommendedName>
        <fullName evidence="8">Cation-transporting P-type ATPase N-terminal domain-containing protein</fullName>
    </recommendedName>
</protein>
<dbReference type="Gene3D" id="1.20.1110.10">
    <property type="entry name" value="Calcium-transporting ATPase, transmembrane domain"/>
    <property type="match status" value="1"/>
</dbReference>
<dbReference type="InterPro" id="IPR059000">
    <property type="entry name" value="ATPase_P-type_domA"/>
</dbReference>
<feature type="transmembrane region" description="Helical" evidence="7">
    <location>
        <begin position="618"/>
        <end position="640"/>
    </location>
</feature>
<keyword evidence="5 7" id="KW-1133">Transmembrane helix</keyword>
<feature type="domain" description="Cation-transporting P-type ATPase N-terminal" evidence="8">
    <location>
        <begin position="5"/>
        <end position="77"/>
    </location>
</feature>
<accession>A0AAD7IL69</accession>
<dbReference type="SUPFAM" id="SSF56784">
    <property type="entry name" value="HAD-like"/>
    <property type="match status" value="1"/>
</dbReference>
<dbReference type="Gene3D" id="3.40.50.1000">
    <property type="entry name" value="HAD superfamily/HAD-like"/>
    <property type="match status" value="1"/>
</dbReference>
<dbReference type="InterPro" id="IPR036412">
    <property type="entry name" value="HAD-like_sf"/>
</dbReference>
<evidence type="ECO:0000313" key="9">
    <source>
        <dbReference type="EMBL" id="KAJ7745691.1"/>
    </source>
</evidence>
<reference evidence="9" key="1">
    <citation type="submission" date="2023-03" db="EMBL/GenBank/DDBJ databases">
        <title>Massive genome expansion in bonnet fungi (Mycena s.s.) driven by repeated elements and novel gene families across ecological guilds.</title>
        <authorList>
            <consortium name="Lawrence Berkeley National Laboratory"/>
            <person name="Harder C.B."/>
            <person name="Miyauchi S."/>
            <person name="Viragh M."/>
            <person name="Kuo A."/>
            <person name="Thoen E."/>
            <person name="Andreopoulos B."/>
            <person name="Lu D."/>
            <person name="Skrede I."/>
            <person name="Drula E."/>
            <person name="Henrissat B."/>
            <person name="Morin E."/>
            <person name="Kohler A."/>
            <person name="Barry K."/>
            <person name="LaButti K."/>
            <person name="Morin E."/>
            <person name="Salamov A."/>
            <person name="Lipzen A."/>
            <person name="Mereny Z."/>
            <person name="Hegedus B."/>
            <person name="Baldrian P."/>
            <person name="Stursova M."/>
            <person name="Weitz H."/>
            <person name="Taylor A."/>
            <person name="Grigoriev I.V."/>
            <person name="Nagy L.G."/>
            <person name="Martin F."/>
            <person name="Kauserud H."/>
        </authorList>
    </citation>
    <scope>NUCLEOTIDE SEQUENCE</scope>
    <source>
        <strain evidence="9">CBHHK182m</strain>
    </source>
</reference>
<evidence type="ECO:0000256" key="6">
    <source>
        <dbReference type="ARBA" id="ARBA00023136"/>
    </source>
</evidence>
<gene>
    <name evidence="9" type="ORF">B0H16DRAFT_1557868</name>
</gene>
<dbReference type="AlphaFoldDB" id="A0AAD7IL69"/>
<feature type="transmembrane region" description="Helical" evidence="7">
    <location>
        <begin position="228"/>
        <end position="249"/>
    </location>
</feature>
<dbReference type="PRINTS" id="PR00120">
    <property type="entry name" value="HATPASE"/>
</dbReference>
<evidence type="ECO:0000256" key="5">
    <source>
        <dbReference type="ARBA" id="ARBA00022989"/>
    </source>
</evidence>
<keyword evidence="10" id="KW-1185">Reference proteome</keyword>
<dbReference type="GO" id="GO:0016020">
    <property type="term" value="C:membrane"/>
    <property type="evidence" value="ECO:0007669"/>
    <property type="project" value="UniProtKB-SubCell"/>
</dbReference>
<organism evidence="9 10">
    <name type="scientific">Mycena metata</name>
    <dbReference type="NCBI Taxonomy" id="1033252"/>
    <lineage>
        <taxon>Eukaryota</taxon>
        <taxon>Fungi</taxon>
        <taxon>Dikarya</taxon>
        <taxon>Basidiomycota</taxon>
        <taxon>Agaricomycotina</taxon>
        <taxon>Agaricomycetes</taxon>
        <taxon>Agaricomycetidae</taxon>
        <taxon>Agaricales</taxon>
        <taxon>Marasmiineae</taxon>
        <taxon>Mycenaceae</taxon>
        <taxon>Mycena</taxon>
    </lineage>
</organism>
<dbReference type="InterPro" id="IPR004014">
    <property type="entry name" value="ATPase_P-typ_cation-transptr_N"/>
</dbReference>
<dbReference type="GO" id="GO:0006812">
    <property type="term" value="P:monoatomic cation transport"/>
    <property type="evidence" value="ECO:0007669"/>
    <property type="project" value="UniProtKB-ARBA"/>
</dbReference>
<feature type="transmembrane region" description="Helical" evidence="7">
    <location>
        <begin position="261"/>
        <end position="282"/>
    </location>
</feature>
<comment type="caution">
    <text evidence="9">The sequence shown here is derived from an EMBL/GenBank/DDBJ whole genome shotgun (WGS) entry which is preliminary data.</text>
</comment>
<feature type="transmembrane region" description="Helical" evidence="7">
    <location>
        <begin position="87"/>
        <end position="105"/>
    </location>
</feature>
<evidence type="ECO:0000256" key="7">
    <source>
        <dbReference type="SAM" id="Phobius"/>
    </source>
</evidence>
<keyword evidence="6 7" id="KW-0472">Membrane</keyword>
<evidence type="ECO:0000256" key="3">
    <source>
        <dbReference type="ARBA" id="ARBA00022741"/>
    </source>
</evidence>
<dbReference type="InterPro" id="IPR023299">
    <property type="entry name" value="ATPase_P-typ_cyto_dom_N"/>
</dbReference>
<dbReference type="PANTHER" id="PTHR42861">
    <property type="entry name" value="CALCIUM-TRANSPORTING ATPASE"/>
    <property type="match status" value="1"/>
</dbReference>
<dbReference type="InterPro" id="IPR001757">
    <property type="entry name" value="P_typ_ATPase"/>
</dbReference>
<dbReference type="EMBL" id="JARKIB010000082">
    <property type="protein sequence ID" value="KAJ7745691.1"/>
    <property type="molecule type" value="Genomic_DNA"/>
</dbReference>
<keyword evidence="4" id="KW-0067">ATP-binding</keyword>
<feature type="transmembrane region" description="Helical" evidence="7">
    <location>
        <begin position="646"/>
        <end position="670"/>
    </location>
</feature>
<sequence>MTAIDLTHAPLLDVYEHLKCDENGLTSDEAAQRLERFKLNSPQQRRSRIIRQFLGFLWNPISWTFQVSAVGLLVLSSGSHRPPDWPSFLGSIVLLCINCALGVFAERRAFGAVTSLISVPFPAIPVRIKRDGVWSEYTDALGIVPGDIIRLDGQDIVPANCRVVAGSSWISDSGDPNSHTHRDLGAQLYQGWKISSGRSEAIVIYRSSNHTPPPSPATGQLHGVVAQIGTFCLSIIAIFLVMELLALYAGFHYTYHRGVNALFVLLIGSIPIALPTGVSVILSISIADLARRGVFTTRVAAVAELAGVTVLCVEPAAALTEDREVVSNIRTYGPFDKAEVLLMSTYAHSKMSPTSPSSQWGEYYGQGPMGHDDIDIVHFQPLSIVGGPMQVTYRTKGSTQLKRVAKGMFGHIVNMSTRNRSNALDDQLEADVEEFSTRGLGSVGLAYEELEGDDPTAEGNGFEVIGLLGFSCPLRENTEQAVAELRRMGIEMKIVSRNQLSIAKETGRRIGLGDTMFPGRVFKEGNLDARILEANGFAGLFPEHTQQLLRRLQHMGHFCAMIGKGTSTSALPLSAADVSITVNSVSVLGDLVTTQPCLPKIVEAICNSRQIFQRLRACFIYSCAITIRTTLCFSLVAFIYKIDFPPFMMLLIALTTNLATLTLCADRAVARGKPSKWNLKEIFGYSAVYGVYMALSTILFLHASKTNFFHQKFNLTLSSDPPTRNNQLNTLIYLQVTQISHAVIFVLRSERFSFSHRPSVVVLGVFSVAQTTSSIIASYGNWQFARIHAVGAGWIGLVWVWNLIWFIPLDFVKLGVRLALKN</sequence>
<dbReference type="Gene3D" id="3.40.1110.10">
    <property type="entry name" value="Calcium-transporting ATPase, cytoplasmic domain N"/>
    <property type="match status" value="1"/>
</dbReference>
<evidence type="ECO:0000256" key="2">
    <source>
        <dbReference type="ARBA" id="ARBA00022692"/>
    </source>
</evidence>
<dbReference type="InterPro" id="IPR023298">
    <property type="entry name" value="ATPase_P-typ_TM_dom_sf"/>
</dbReference>
<dbReference type="InterPro" id="IPR023214">
    <property type="entry name" value="HAD_sf"/>
</dbReference>
<feature type="transmembrane region" description="Helical" evidence="7">
    <location>
        <begin position="759"/>
        <end position="779"/>
    </location>
</feature>
<dbReference type="Pfam" id="PF00690">
    <property type="entry name" value="Cation_ATPase_N"/>
    <property type="match status" value="1"/>
</dbReference>
<dbReference type="SUPFAM" id="SSF81665">
    <property type="entry name" value="Calcium ATPase, transmembrane domain M"/>
    <property type="match status" value="1"/>
</dbReference>
<dbReference type="Pfam" id="PF00122">
    <property type="entry name" value="E1-E2_ATPase"/>
    <property type="match status" value="1"/>
</dbReference>
<dbReference type="SUPFAM" id="SSF81653">
    <property type="entry name" value="Calcium ATPase, transduction domain A"/>
    <property type="match status" value="1"/>
</dbReference>
<evidence type="ECO:0000256" key="1">
    <source>
        <dbReference type="ARBA" id="ARBA00004141"/>
    </source>
</evidence>
<dbReference type="GO" id="GO:0016887">
    <property type="term" value="F:ATP hydrolysis activity"/>
    <property type="evidence" value="ECO:0007669"/>
    <property type="project" value="InterPro"/>
</dbReference>
<feature type="transmembrane region" description="Helical" evidence="7">
    <location>
        <begin position="682"/>
        <end position="703"/>
    </location>
</feature>
<feature type="transmembrane region" description="Helical" evidence="7">
    <location>
        <begin position="53"/>
        <end position="75"/>
    </location>
</feature>
<proteinExistence type="predicted"/>
<keyword evidence="2 7" id="KW-0812">Transmembrane</keyword>
<feature type="transmembrane region" description="Helical" evidence="7">
    <location>
        <begin position="791"/>
        <end position="812"/>
    </location>
</feature>
<comment type="subcellular location">
    <subcellularLocation>
        <location evidence="1">Membrane</location>
        <topology evidence="1">Multi-pass membrane protein</topology>
    </subcellularLocation>
</comment>
<dbReference type="Proteomes" id="UP001215598">
    <property type="component" value="Unassembled WGS sequence"/>
</dbReference>
<dbReference type="GO" id="GO:0005524">
    <property type="term" value="F:ATP binding"/>
    <property type="evidence" value="ECO:0007669"/>
    <property type="project" value="UniProtKB-KW"/>
</dbReference>
<evidence type="ECO:0000259" key="8">
    <source>
        <dbReference type="SMART" id="SM00831"/>
    </source>
</evidence>
<evidence type="ECO:0000256" key="4">
    <source>
        <dbReference type="ARBA" id="ARBA00022840"/>
    </source>
</evidence>
<keyword evidence="3" id="KW-0547">Nucleotide-binding</keyword>
<name>A0AAD7IL69_9AGAR</name>
<dbReference type="InterPro" id="IPR008250">
    <property type="entry name" value="ATPase_P-typ_transduc_dom_A_sf"/>
</dbReference>
<evidence type="ECO:0000313" key="10">
    <source>
        <dbReference type="Proteomes" id="UP001215598"/>
    </source>
</evidence>
<dbReference type="SMART" id="SM00831">
    <property type="entry name" value="Cation_ATPase_N"/>
    <property type="match status" value="1"/>
</dbReference>